<organism evidence="2">
    <name type="scientific">Ananas comosus var. bracteatus</name>
    <name type="common">red pineapple</name>
    <dbReference type="NCBI Taxonomy" id="296719"/>
    <lineage>
        <taxon>Eukaryota</taxon>
        <taxon>Viridiplantae</taxon>
        <taxon>Streptophyta</taxon>
        <taxon>Embryophyta</taxon>
        <taxon>Tracheophyta</taxon>
        <taxon>Spermatophyta</taxon>
        <taxon>Magnoliopsida</taxon>
        <taxon>Liliopsida</taxon>
        <taxon>Poales</taxon>
        <taxon>Bromeliaceae</taxon>
        <taxon>Bromelioideae</taxon>
        <taxon>Ananas</taxon>
    </lineage>
</organism>
<feature type="region of interest" description="Disordered" evidence="1">
    <location>
        <begin position="51"/>
        <end position="83"/>
    </location>
</feature>
<dbReference type="AlphaFoldDB" id="A0A6V7PGB8"/>
<proteinExistence type="predicted"/>
<reference evidence="2" key="1">
    <citation type="submission" date="2020-07" db="EMBL/GenBank/DDBJ databases">
        <authorList>
            <person name="Lin J."/>
        </authorList>
    </citation>
    <scope>NUCLEOTIDE SEQUENCE</scope>
</reference>
<feature type="compositionally biased region" description="Low complexity" evidence="1">
    <location>
        <begin position="30"/>
        <end position="39"/>
    </location>
</feature>
<sequence length="152" mass="17146">MRTIIYIFAQRDRSLPSRDRSLAANPKNQRSGTGLSLRGTGLLLRKRVRGPVSPARDRLPQTASTLLTGGPVSPSRDRSPRVKTLRTCPEFQFSNFLGRKTFYNPPPSVEKLEIHPNTRTPQFAKVQCVTFTPPKKSFVRETQKDKIPQTSI</sequence>
<feature type="region of interest" description="Disordered" evidence="1">
    <location>
        <begin position="17"/>
        <end position="39"/>
    </location>
</feature>
<name>A0A6V7PGB8_ANACO</name>
<evidence type="ECO:0000256" key="1">
    <source>
        <dbReference type="SAM" id="MobiDB-lite"/>
    </source>
</evidence>
<gene>
    <name evidence="2" type="ORF">CB5_LOCUS13133</name>
</gene>
<protein>
    <submittedName>
        <fullName evidence="2">Uncharacterized protein</fullName>
    </submittedName>
</protein>
<dbReference type="EMBL" id="LR862130">
    <property type="protein sequence ID" value="CAD1829922.1"/>
    <property type="molecule type" value="Genomic_DNA"/>
</dbReference>
<evidence type="ECO:0000313" key="2">
    <source>
        <dbReference type="EMBL" id="CAD1829922.1"/>
    </source>
</evidence>
<accession>A0A6V7PGB8</accession>